<organism evidence="2">
    <name type="scientific">Ignisphaera aggregans</name>
    <dbReference type="NCBI Taxonomy" id="334771"/>
    <lineage>
        <taxon>Archaea</taxon>
        <taxon>Thermoproteota</taxon>
        <taxon>Thermoprotei</taxon>
        <taxon>Desulfurococcales</taxon>
        <taxon>Desulfurococcaceae</taxon>
        <taxon>Ignisphaera</taxon>
    </lineage>
</organism>
<dbReference type="AlphaFoldDB" id="A0A7C5UWV4"/>
<dbReference type="EMBL" id="DRZI01000288">
    <property type="protein sequence ID" value="HHP82342.1"/>
    <property type="molecule type" value="Genomic_DNA"/>
</dbReference>
<comment type="caution">
    <text evidence="2">The sequence shown here is derived from an EMBL/GenBank/DDBJ whole genome shotgun (WGS) entry which is preliminary data.</text>
</comment>
<evidence type="ECO:0000313" key="1">
    <source>
        <dbReference type="EMBL" id="HHP82342.1"/>
    </source>
</evidence>
<reference evidence="2" key="1">
    <citation type="journal article" date="2020" name="mSystems">
        <title>Genome- and Community-Level Interaction Insights into Carbon Utilization and Element Cycling Functions of Hydrothermarchaeota in Hydrothermal Sediment.</title>
        <authorList>
            <person name="Zhou Z."/>
            <person name="Liu Y."/>
            <person name="Xu W."/>
            <person name="Pan J."/>
            <person name="Luo Z.H."/>
            <person name="Li M."/>
        </authorList>
    </citation>
    <scope>NUCLEOTIDE SEQUENCE [LARGE SCALE GENOMIC DNA]</scope>
    <source>
        <strain evidence="2">SpSt-1</strain>
        <strain evidence="1">SpSt-1121</strain>
    </source>
</reference>
<dbReference type="EMBL" id="DRUB01000118">
    <property type="protein sequence ID" value="HHR96387.1"/>
    <property type="molecule type" value="Genomic_DNA"/>
</dbReference>
<sequence>MIRLHIVKVIEFDGVDVKYVEDFVNRVLSLYPNLVVVYMHCVYGCRYEGFWLIDPATGVVRGDKIFNGNCVIDVLPVEVFAERFSSRELILEYHTYSKRIVDLEVDPRVWILNEEAEVAAELVAEQRKLLRAVVKIEIPYLYKASTPQILEKIPHNK</sequence>
<proteinExistence type="predicted"/>
<name>A0A7C5UWV4_9CREN</name>
<evidence type="ECO:0000313" key="2">
    <source>
        <dbReference type="EMBL" id="HHR96387.1"/>
    </source>
</evidence>
<protein>
    <submittedName>
        <fullName evidence="2">Uncharacterized protein</fullName>
    </submittedName>
</protein>
<gene>
    <name evidence="2" type="ORF">ENL47_06170</name>
    <name evidence="1" type="ORF">ENM84_06735</name>
</gene>
<accession>A0A7C5UWV4</accession>